<accession>A0ABT8A184</accession>
<evidence type="ECO:0000313" key="2">
    <source>
        <dbReference type="EMBL" id="MDN3563294.1"/>
    </source>
</evidence>
<dbReference type="Proteomes" id="UP001529369">
    <property type="component" value="Unassembled WGS sequence"/>
</dbReference>
<reference evidence="3" key="1">
    <citation type="journal article" date="2019" name="Int. J. Syst. Evol. Microbiol.">
        <title>The Global Catalogue of Microorganisms (GCM) 10K type strain sequencing project: providing services to taxonomists for standard genome sequencing and annotation.</title>
        <authorList>
            <consortium name="The Broad Institute Genomics Platform"/>
            <consortium name="The Broad Institute Genome Sequencing Center for Infectious Disease"/>
            <person name="Wu L."/>
            <person name="Ma J."/>
        </authorList>
    </citation>
    <scope>NUCLEOTIDE SEQUENCE [LARGE SCALE GENOMIC DNA]</scope>
    <source>
        <strain evidence="3">CECT 7131</strain>
    </source>
</reference>
<organism evidence="2 3">
    <name type="scientific">Paeniroseomonas aquatica</name>
    <dbReference type="NCBI Taxonomy" id="373043"/>
    <lineage>
        <taxon>Bacteria</taxon>
        <taxon>Pseudomonadati</taxon>
        <taxon>Pseudomonadota</taxon>
        <taxon>Alphaproteobacteria</taxon>
        <taxon>Acetobacterales</taxon>
        <taxon>Acetobacteraceae</taxon>
        <taxon>Paeniroseomonas</taxon>
    </lineage>
</organism>
<evidence type="ECO:0000256" key="1">
    <source>
        <dbReference type="SAM" id="MobiDB-lite"/>
    </source>
</evidence>
<dbReference type="EMBL" id="JAUFPN010000023">
    <property type="protein sequence ID" value="MDN3563294.1"/>
    <property type="molecule type" value="Genomic_DNA"/>
</dbReference>
<feature type="region of interest" description="Disordered" evidence="1">
    <location>
        <begin position="35"/>
        <end position="66"/>
    </location>
</feature>
<protein>
    <submittedName>
        <fullName evidence="2">Uncharacterized protein</fullName>
    </submittedName>
</protein>
<name>A0ABT8A184_9PROT</name>
<comment type="caution">
    <text evidence="2">The sequence shown here is derived from an EMBL/GenBank/DDBJ whole genome shotgun (WGS) entry which is preliminary data.</text>
</comment>
<evidence type="ECO:0000313" key="3">
    <source>
        <dbReference type="Proteomes" id="UP001529369"/>
    </source>
</evidence>
<sequence length="66" mass="7415">MSLAELEAALEWLGRNRLREHLHLLEGDHRFGWATRNRQGWTPPVGRAAKAGPRGRTGTNGPQTMK</sequence>
<proteinExistence type="predicted"/>
<feature type="compositionally biased region" description="Polar residues" evidence="1">
    <location>
        <begin position="57"/>
        <end position="66"/>
    </location>
</feature>
<dbReference type="RefSeq" id="WP_290315036.1">
    <property type="nucleotide sequence ID" value="NZ_JAUFPN010000023.1"/>
</dbReference>
<gene>
    <name evidence="2" type="ORF">QWZ14_02750</name>
</gene>
<keyword evidence="3" id="KW-1185">Reference proteome</keyword>